<organism evidence="3 4">
    <name type="scientific">Massilia cellulosiltytica</name>
    <dbReference type="NCBI Taxonomy" id="2683234"/>
    <lineage>
        <taxon>Bacteria</taxon>
        <taxon>Pseudomonadati</taxon>
        <taxon>Pseudomonadota</taxon>
        <taxon>Betaproteobacteria</taxon>
        <taxon>Burkholderiales</taxon>
        <taxon>Oxalobacteraceae</taxon>
        <taxon>Telluria group</taxon>
        <taxon>Massilia</taxon>
    </lineage>
</organism>
<evidence type="ECO:0000256" key="2">
    <source>
        <dbReference type="SAM" id="Phobius"/>
    </source>
</evidence>
<sequence>MKWNDNPKSRVRHEGPSPRPRTRLGGAVAALATLAVALPAAAHPGHPDGGFAAGLLHPLTGLDHLFALLAVGLWSRQQRHGAVLPPAFLVMMALGAACAGAGLVLPALEASIAATVLVLGMLVACAPGLQRRLPPQVAVVVVGGCAFLHGLAHGRELAGMASGAGFLVASALVMLAGALPGERVRRMAGAAIGAAGLYLLAGVV</sequence>
<feature type="transmembrane region" description="Helical" evidence="2">
    <location>
        <begin position="86"/>
        <end position="105"/>
    </location>
</feature>
<dbReference type="Proteomes" id="UP000443353">
    <property type="component" value="Unassembled WGS sequence"/>
</dbReference>
<dbReference type="RefSeq" id="WP_160409849.1">
    <property type="nucleotide sequence ID" value="NZ_WSES01000006.1"/>
</dbReference>
<keyword evidence="2" id="KW-0812">Transmembrane</keyword>
<dbReference type="InterPro" id="IPR007038">
    <property type="entry name" value="HupE_UreJ"/>
</dbReference>
<evidence type="ECO:0008006" key="5">
    <source>
        <dbReference type="Google" id="ProtNLM"/>
    </source>
</evidence>
<dbReference type="EMBL" id="WSES01000006">
    <property type="protein sequence ID" value="MVW62310.1"/>
    <property type="molecule type" value="Genomic_DNA"/>
</dbReference>
<feature type="transmembrane region" description="Helical" evidence="2">
    <location>
        <begin position="136"/>
        <end position="152"/>
    </location>
</feature>
<reference evidence="3 4" key="1">
    <citation type="submission" date="2019-12" db="EMBL/GenBank/DDBJ databases">
        <authorList>
            <person name="Li C."/>
            <person name="Zhao J."/>
        </authorList>
    </citation>
    <scope>NUCLEOTIDE SEQUENCE [LARGE SCALE GENOMIC DNA]</scope>
    <source>
        <strain evidence="3 4">NEAU-DD11</strain>
    </source>
</reference>
<feature type="region of interest" description="Disordered" evidence="1">
    <location>
        <begin position="1"/>
        <end position="23"/>
    </location>
</feature>
<dbReference type="PIRSF" id="PIRSF016919">
    <property type="entry name" value="HupE_UreJ"/>
    <property type="match status" value="1"/>
</dbReference>
<keyword evidence="4" id="KW-1185">Reference proteome</keyword>
<gene>
    <name evidence="3" type="ORF">GPY61_20450</name>
</gene>
<protein>
    <recommendedName>
        <fullName evidence="5">HupE-UreJ family metal transporter</fullName>
    </recommendedName>
</protein>
<evidence type="ECO:0000313" key="4">
    <source>
        <dbReference type="Proteomes" id="UP000443353"/>
    </source>
</evidence>
<keyword evidence="2" id="KW-0472">Membrane</keyword>
<evidence type="ECO:0000313" key="3">
    <source>
        <dbReference type="EMBL" id="MVW62310.1"/>
    </source>
</evidence>
<feature type="compositionally biased region" description="Basic and acidic residues" evidence="1">
    <location>
        <begin position="1"/>
        <end position="16"/>
    </location>
</feature>
<name>A0A7X3G256_9BURK</name>
<keyword evidence="2" id="KW-1133">Transmembrane helix</keyword>
<dbReference type="Pfam" id="PF04955">
    <property type="entry name" value="HupE_UreJ"/>
    <property type="match status" value="1"/>
</dbReference>
<feature type="transmembrane region" description="Helical" evidence="2">
    <location>
        <begin position="52"/>
        <end position="74"/>
    </location>
</feature>
<accession>A0A7X3G256</accession>
<feature type="transmembrane region" description="Helical" evidence="2">
    <location>
        <begin position="158"/>
        <end position="179"/>
    </location>
</feature>
<comment type="caution">
    <text evidence="3">The sequence shown here is derived from an EMBL/GenBank/DDBJ whole genome shotgun (WGS) entry which is preliminary data.</text>
</comment>
<dbReference type="AlphaFoldDB" id="A0A7X3G256"/>
<evidence type="ECO:0000256" key="1">
    <source>
        <dbReference type="SAM" id="MobiDB-lite"/>
    </source>
</evidence>
<feature type="transmembrane region" description="Helical" evidence="2">
    <location>
        <begin position="111"/>
        <end position="129"/>
    </location>
</feature>
<proteinExistence type="predicted"/>